<name>A0AAD4X6L8_9MAGN</name>
<dbReference type="PANTHER" id="PTHR48020:SF12">
    <property type="entry name" value="PROTON MYO-INOSITOL COTRANSPORTER"/>
    <property type="match status" value="1"/>
</dbReference>
<feature type="transmembrane region" description="Helical" evidence="6">
    <location>
        <begin position="482"/>
        <end position="501"/>
    </location>
</feature>
<feature type="transmembrane region" description="Helical" evidence="6">
    <location>
        <begin position="327"/>
        <end position="347"/>
    </location>
</feature>
<dbReference type="InterPro" id="IPR003663">
    <property type="entry name" value="Sugar/inositol_transpt"/>
</dbReference>
<dbReference type="InterPro" id="IPR005828">
    <property type="entry name" value="MFS_sugar_transport-like"/>
</dbReference>
<evidence type="ECO:0000313" key="9">
    <source>
        <dbReference type="Proteomes" id="UP001202328"/>
    </source>
</evidence>
<evidence type="ECO:0000259" key="7">
    <source>
        <dbReference type="PROSITE" id="PS50850"/>
    </source>
</evidence>
<feature type="transmembrane region" description="Helical" evidence="6">
    <location>
        <begin position="354"/>
        <end position="377"/>
    </location>
</feature>
<dbReference type="Proteomes" id="UP001202328">
    <property type="component" value="Unassembled WGS sequence"/>
</dbReference>
<dbReference type="GO" id="GO:0022857">
    <property type="term" value="F:transmembrane transporter activity"/>
    <property type="evidence" value="ECO:0007669"/>
    <property type="project" value="InterPro"/>
</dbReference>
<evidence type="ECO:0000256" key="3">
    <source>
        <dbReference type="ARBA" id="ARBA00022692"/>
    </source>
</evidence>
<proteinExistence type="predicted"/>
<organism evidence="8 9">
    <name type="scientific">Papaver atlanticum</name>
    <dbReference type="NCBI Taxonomy" id="357466"/>
    <lineage>
        <taxon>Eukaryota</taxon>
        <taxon>Viridiplantae</taxon>
        <taxon>Streptophyta</taxon>
        <taxon>Embryophyta</taxon>
        <taxon>Tracheophyta</taxon>
        <taxon>Spermatophyta</taxon>
        <taxon>Magnoliopsida</taxon>
        <taxon>Ranunculales</taxon>
        <taxon>Papaveraceae</taxon>
        <taxon>Papaveroideae</taxon>
        <taxon>Papaver</taxon>
    </lineage>
</organism>
<dbReference type="EMBL" id="JAJJMB010016078">
    <property type="protein sequence ID" value="KAI3849679.1"/>
    <property type="molecule type" value="Genomic_DNA"/>
</dbReference>
<accession>A0AAD4X6L8</accession>
<dbReference type="GO" id="GO:0016020">
    <property type="term" value="C:membrane"/>
    <property type="evidence" value="ECO:0007669"/>
    <property type="project" value="UniProtKB-SubCell"/>
</dbReference>
<comment type="subcellular location">
    <subcellularLocation>
        <location evidence="1">Membrane</location>
        <topology evidence="1">Multi-pass membrane protein</topology>
    </subcellularLocation>
</comment>
<dbReference type="InterPro" id="IPR020846">
    <property type="entry name" value="MFS_dom"/>
</dbReference>
<evidence type="ECO:0000256" key="1">
    <source>
        <dbReference type="ARBA" id="ARBA00004141"/>
    </source>
</evidence>
<evidence type="ECO:0000256" key="2">
    <source>
        <dbReference type="ARBA" id="ARBA00022448"/>
    </source>
</evidence>
<feature type="transmembrane region" description="Helical" evidence="6">
    <location>
        <begin position="7"/>
        <end position="31"/>
    </location>
</feature>
<dbReference type="Pfam" id="PF00083">
    <property type="entry name" value="Sugar_tr"/>
    <property type="match status" value="1"/>
</dbReference>
<evidence type="ECO:0000313" key="8">
    <source>
        <dbReference type="EMBL" id="KAI3849679.1"/>
    </source>
</evidence>
<dbReference type="SUPFAM" id="SSF103473">
    <property type="entry name" value="MFS general substrate transporter"/>
    <property type="match status" value="1"/>
</dbReference>
<feature type="domain" description="Major facilitator superfamily (MFS) profile" evidence="7">
    <location>
        <begin position="9"/>
        <end position="505"/>
    </location>
</feature>
<feature type="transmembrane region" description="Helical" evidence="6">
    <location>
        <begin position="108"/>
        <end position="130"/>
    </location>
</feature>
<keyword evidence="9" id="KW-1185">Reference proteome</keyword>
<keyword evidence="5 6" id="KW-0472">Membrane</keyword>
<feature type="transmembrane region" description="Helical" evidence="6">
    <location>
        <begin position="413"/>
        <end position="436"/>
    </location>
</feature>
<keyword evidence="4 6" id="KW-1133">Transmembrane helix</keyword>
<dbReference type="InterPro" id="IPR050814">
    <property type="entry name" value="Myo-inositol_Transporter"/>
</dbReference>
<feature type="transmembrane region" description="Helical" evidence="6">
    <location>
        <begin position="51"/>
        <end position="71"/>
    </location>
</feature>
<dbReference type="Gene3D" id="1.20.1250.20">
    <property type="entry name" value="MFS general substrate transporter like domains"/>
    <property type="match status" value="1"/>
</dbReference>
<protein>
    <recommendedName>
        <fullName evidence="7">Major facilitator superfamily (MFS) profile domain-containing protein</fullName>
    </recommendedName>
</protein>
<dbReference type="PANTHER" id="PTHR48020">
    <property type="entry name" value="PROTON MYO-INOSITOL COTRANSPORTER"/>
    <property type="match status" value="1"/>
</dbReference>
<dbReference type="PRINTS" id="PR00171">
    <property type="entry name" value="SUGRTRNSPORT"/>
</dbReference>
<feature type="transmembrane region" description="Helical" evidence="6">
    <location>
        <begin position="274"/>
        <end position="296"/>
    </location>
</feature>
<gene>
    <name evidence="8" type="ORF">MKW98_026593</name>
</gene>
<dbReference type="InterPro" id="IPR036259">
    <property type="entry name" value="MFS_trans_sf"/>
</dbReference>
<keyword evidence="2" id="KW-0813">Transport</keyword>
<feature type="transmembrane region" description="Helical" evidence="6">
    <location>
        <begin position="78"/>
        <end position="96"/>
    </location>
</feature>
<keyword evidence="3 6" id="KW-0812">Transmembrane</keyword>
<evidence type="ECO:0000256" key="5">
    <source>
        <dbReference type="ARBA" id="ARBA00023136"/>
    </source>
</evidence>
<comment type="caution">
    <text evidence="8">The sequence shown here is derived from an EMBL/GenBank/DDBJ whole genome shotgun (WGS) entry which is preliminary data.</text>
</comment>
<reference evidence="8" key="1">
    <citation type="submission" date="2022-04" db="EMBL/GenBank/DDBJ databases">
        <title>A functionally conserved STORR gene fusion in Papaver species that diverged 16.8 million years ago.</title>
        <authorList>
            <person name="Catania T."/>
        </authorList>
    </citation>
    <scope>NUCLEOTIDE SEQUENCE</scope>
    <source>
        <strain evidence="8">S-188037</strain>
    </source>
</reference>
<feature type="transmembrane region" description="Helical" evidence="6">
    <location>
        <begin position="137"/>
        <end position="156"/>
    </location>
</feature>
<dbReference type="AlphaFoldDB" id="A0AAD4X6L8"/>
<evidence type="ECO:0000256" key="4">
    <source>
        <dbReference type="ARBA" id="ARBA00022989"/>
    </source>
</evidence>
<dbReference type="PROSITE" id="PS50850">
    <property type="entry name" value="MFS"/>
    <property type="match status" value="1"/>
</dbReference>
<evidence type="ECO:0000256" key="6">
    <source>
        <dbReference type="SAM" id="Phobius"/>
    </source>
</evidence>
<feature type="transmembrane region" description="Helical" evidence="6">
    <location>
        <begin position="176"/>
        <end position="197"/>
    </location>
</feature>
<sequence>MSTKRLAATIFAASTPALIFGYYLAIIYSTAYAPKEVNRSPWEYLPETRVLWMYFIESGATSYGGLALLYFTKNFGPLASIAIADSAFIFLVPLLAGSLPHHNMKELFVGLLSIGSTGGASIIFLTMYISEISPRKIRGALVSTIFLQIAVGQILYHLLKLLSSSSHLHLEEVEIWHWRLAIVLPIIHLAFLIGGALPESPRWLHRKGHTEKAKEALIFLRSSDEVSSEVKSMELSLMEEAEEEGKGQQQKELESVSCYPFSIPWYMVPSRRIIAGYGLFVAQQFVGLNMIMHYSYTIFHLTTNRYSRKTEIGNSERIMNTTSALEIPLILSSLVLVGTLICTTLVDRFGRRRLLLISISGIITSLGLLSCLFHIGINCAGGLKLPFSNIGVVDDNRLFWYNIDEERASSMGLLALAALAMYMISYSLGVGTVPWIIHSEIYPVKYRFICVIMGSVVYWMAKLLVKHFFLDSLGQYFSVADMLFLLYLFSWAVGFFIYFYIPETKGLQLEDVEKVLLQQETHIKYNVSKEGQESNKELKVLL</sequence>
<feature type="transmembrane region" description="Helical" evidence="6">
    <location>
        <begin position="448"/>
        <end position="470"/>
    </location>
</feature>